<evidence type="ECO:0000256" key="1">
    <source>
        <dbReference type="SAM" id="Phobius"/>
    </source>
</evidence>
<feature type="transmembrane region" description="Helical" evidence="1">
    <location>
        <begin position="20"/>
        <end position="41"/>
    </location>
</feature>
<organism evidence="2">
    <name type="scientific">marine metagenome</name>
    <dbReference type="NCBI Taxonomy" id="408172"/>
    <lineage>
        <taxon>unclassified sequences</taxon>
        <taxon>metagenomes</taxon>
        <taxon>ecological metagenomes</taxon>
    </lineage>
</organism>
<proteinExistence type="predicted"/>
<keyword evidence="1" id="KW-1133">Transmembrane helix</keyword>
<reference evidence="2" key="1">
    <citation type="submission" date="2018-05" db="EMBL/GenBank/DDBJ databases">
        <authorList>
            <person name="Lanie J.A."/>
            <person name="Ng W.-L."/>
            <person name="Kazmierczak K.M."/>
            <person name="Andrzejewski T.M."/>
            <person name="Davidsen T.M."/>
            <person name="Wayne K.J."/>
            <person name="Tettelin H."/>
            <person name="Glass J.I."/>
            <person name="Rusch D."/>
            <person name="Podicherti R."/>
            <person name="Tsui H.-C.T."/>
            <person name="Winkler M.E."/>
        </authorList>
    </citation>
    <scope>NUCLEOTIDE SEQUENCE</scope>
</reference>
<evidence type="ECO:0000313" key="2">
    <source>
        <dbReference type="EMBL" id="SVC42851.1"/>
    </source>
</evidence>
<sequence>MGVSVSSTAKQLRFTTLNHGLTLCTLYFLVPFAGISLIRFYGSHFRGLSLLG</sequence>
<dbReference type="AlphaFoldDB" id="A0A382M6J6"/>
<accession>A0A382M6J6</accession>
<dbReference type="EMBL" id="UINC01090687">
    <property type="protein sequence ID" value="SVC42851.1"/>
    <property type="molecule type" value="Genomic_DNA"/>
</dbReference>
<name>A0A382M6J6_9ZZZZ</name>
<keyword evidence="1" id="KW-0472">Membrane</keyword>
<keyword evidence="1" id="KW-0812">Transmembrane</keyword>
<gene>
    <name evidence="2" type="ORF">METZ01_LOCUS295705</name>
</gene>
<protein>
    <submittedName>
        <fullName evidence="2">Uncharacterized protein</fullName>
    </submittedName>
</protein>